<dbReference type="InterPro" id="IPR025991">
    <property type="entry name" value="Chemoreceptor_zinc-bind_dom"/>
</dbReference>
<dbReference type="EMBL" id="JAUSTR010000016">
    <property type="protein sequence ID" value="MDQ0163463.1"/>
    <property type="molecule type" value="Genomic_DNA"/>
</dbReference>
<organism evidence="8 9">
    <name type="scientific">Aeribacillus alveayuensis</name>
    <dbReference type="NCBI Taxonomy" id="279215"/>
    <lineage>
        <taxon>Bacteria</taxon>
        <taxon>Bacillati</taxon>
        <taxon>Bacillota</taxon>
        <taxon>Bacilli</taxon>
        <taxon>Bacillales</taxon>
        <taxon>Bacillaceae</taxon>
        <taxon>Aeribacillus</taxon>
    </lineage>
</organism>
<dbReference type="InterPro" id="IPR009050">
    <property type="entry name" value="Globin-like_sf"/>
</dbReference>
<dbReference type="SMART" id="SM00283">
    <property type="entry name" value="MA"/>
    <property type="match status" value="1"/>
</dbReference>
<evidence type="ECO:0000313" key="9">
    <source>
        <dbReference type="Proteomes" id="UP001225646"/>
    </source>
</evidence>
<dbReference type="InterPro" id="IPR004089">
    <property type="entry name" value="MCPsignal_dom"/>
</dbReference>
<keyword evidence="4" id="KW-0472">Membrane</keyword>
<comment type="caution">
    <text evidence="8">The sequence shown here is derived from an EMBL/GenBank/DDBJ whole genome shotgun (WGS) entry which is preliminary data.</text>
</comment>
<dbReference type="CDD" id="cd11386">
    <property type="entry name" value="MCP_signal"/>
    <property type="match status" value="1"/>
</dbReference>
<reference evidence="8 9" key="1">
    <citation type="submission" date="2023-07" db="EMBL/GenBank/DDBJ databases">
        <title>Genomic Encyclopedia of Type Strains, Phase IV (KMG-IV): sequencing the most valuable type-strain genomes for metagenomic binning, comparative biology and taxonomic classification.</title>
        <authorList>
            <person name="Goeker M."/>
        </authorList>
    </citation>
    <scope>NUCLEOTIDE SEQUENCE [LARGE SCALE GENOMIC DNA]</scope>
    <source>
        <strain evidence="8 9">DSM 19092</strain>
    </source>
</reference>
<dbReference type="InterPro" id="IPR012292">
    <property type="entry name" value="Globin/Proto"/>
</dbReference>
<keyword evidence="5 6" id="KW-0807">Transducer</keyword>
<feature type="domain" description="Methyl-accepting transducer" evidence="7">
    <location>
        <begin position="201"/>
        <end position="422"/>
    </location>
</feature>
<dbReference type="Proteomes" id="UP001225646">
    <property type="component" value="Unassembled WGS sequence"/>
</dbReference>
<dbReference type="CDD" id="cd01068">
    <property type="entry name" value="globin_sensor"/>
    <property type="match status" value="1"/>
</dbReference>
<dbReference type="Gene3D" id="1.10.490.10">
    <property type="entry name" value="Globins"/>
    <property type="match status" value="1"/>
</dbReference>
<dbReference type="Gene3D" id="1.10.287.950">
    <property type="entry name" value="Methyl-accepting chemotaxis protein"/>
    <property type="match status" value="1"/>
</dbReference>
<keyword evidence="2" id="KW-0812">Transmembrane</keyword>
<keyword evidence="3" id="KW-1133">Transmembrane helix</keyword>
<dbReference type="SUPFAM" id="SSF58104">
    <property type="entry name" value="Methyl-accepting chemotaxis protein (MCP) signaling domain"/>
    <property type="match status" value="1"/>
</dbReference>
<comment type="subcellular location">
    <subcellularLocation>
        <location evidence="1">Membrane</location>
        <topology evidence="1">Multi-pass membrane protein</topology>
    </subcellularLocation>
</comment>
<gene>
    <name evidence="8" type="ORF">J2S06_002546</name>
</gene>
<dbReference type="PROSITE" id="PS50111">
    <property type="entry name" value="CHEMOTAXIS_TRANSDUC_2"/>
    <property type="match status" value="1"/>
</dbReference>
<dbReference type="RefSeq" id="WP_419152538.1">
    <property type="nucleotide sequence ID" value="NZ_JAUSTR010000016.1"/>
</dbReference>
<evidence type="ECO:0000256" key="6">
    <source>
        <dbReference type="PROSITE-ProRule" id="PRU00284"/>
    </source>
</evidence>
<dbReference type="PANTHER" id="PTHR32089:SF119">
    <property type="entry name" value="METHYL-ACCEPTING CHEMOTAXIS PROTEIN CTPL"/>
    <property type="match status" value="1"/>
</dbReference>
<keyword evidence="9" id="KW-1185">Reference proteome</keyword>
<name>A0ABT9VR53_9BACI</name>
<sequence>MSIFTKVKSWEELLNYSILTDITQVGERAKERLNFLGIQQETLDHVREASEYLIPHKEEMIEHFYNSIQSAEHLHQIIKKYSTVERLKKTFGIYLDQFFQAEVNDEYIKTRIKIGQTHSRIHLMVDHFISAHHVLTQIMTSILMEKLHHKPNRMMKLVLAIQKLATYDQQLIVEVYMEETFKQFLFNISDLLNQMTSLNMTEQLIKGMDKQIEETHSVTAATEEMGASIQEVANYSQKVAEGTDEAVQSAEQSKQVVDEALGNIKQVGNVYEQVVEKVGQLEKEIEHTQNVVKIIKEIADQTNLLALNASIEAARAGEHGKGFSVVASEVRKLSEHTKEQIIQITSNMESLQNVSNQVTQQIKQTGKLVEQSVNGAIYAGEALTSIVTTMQDINRSTSQIAAMSEEQTATVLDIAERNNTIYDLSVQSQDISKDAAKTIFELSKKLEDYRNTFFDVNVKFSSKDLIYVAKTDHLLWKWKVYNMILGLEDVNSEEVISHEVCRLGKWYYGNLPDSVKNSDAFKRLEEPHKAVHQYAKKAVECYEAGDIAGAQHAFEQLEKASDSVLDLLTQLESKLST</sequence>
<evidence type="ECO:0000256" key="5">
    <source>
        <dbReference type="ARBA" id="ARBA00023224"/>
    </source>
</evidence>
<dbReference type="PANTHER" id="PTHR32089">
    <property type="entry name" value="METHYL-ACCEPTING CHEMOTAXIS PROTEIN MCPB"/>
    <property type="match status" value="1"/>
</dbReference>
<protein>
    <submittedName>
        <fullName evidence="8">Methyl-accepting chemotaxis protein</fullName>
    </submittedName>
</protein>
<evidence type="ECO:0000256" key="2">
    <source>
        <dbReference type="ARBA" id="ARBA00022692"/>
    </source>
</evidence>
<dbReference type="Pfam" id="PF00015">
    <property type="entry name" value="MCPsignal"/>
    <property type="match status" value="1"/>
</dbReference>
<proteinExistence type="predicted"/>
<evidence type="ECO:0000259" key="7">
    <source>
        <dbReference type="PROSITE" id="PS50111"/>
    </source>
</evidence>
<dbReference type="Pfam" id="PF13682">
    <property type="entry name" value="CZB"/>
    <property type="match status" value="1"/>
</dbReference>
<dbReference type="InterPro" id="IPR039379">
    <property type="entry name" value="Protoglobin_sensor_dom"/>
</dbReference>
<evidence type="ECO:0000256" key="4">
    <source>
        <dbReference type="ARBA" id="ARBA00023136"/>
    </source>
</evidence>
<dbReference type="Pfam" id="PF11563">
    <property type="entry name" value="Protoglobin"/>
    <property type="match status" value="1"/>
</dbReference>
<dbReference type="SUPFAM" id="SSF46458">
    <property type="entry name" value="Globin-like"/>
    <property type="match status" value="1"/>
</dbReference>
<evidence type="ECO:0000256" key="1">
    <source>
        <dbReference type="ARBA" id="ARBA00004141"/>
    </source>
</evidence>
<dbReference type="Gene3D" id="1.20.120.30">
    <property type="entry name" value="Aspartate receptor, ligand-binding domain"/>
    <property type="match status" value="1"/>
</dbReference>
<accession>A0ABT9VR53</accession>
<evidence type="ECO:0000256" key="3">
    <source>
        <dbReference type="ARBA" id="ARBA00022989"/>
    </source>
</evidence>
<dbReference type="InterPro" id="IPR044398">
    <property type="entry name" value="Globin-sensor_dom"/>
</dbReference>
<evidence type="ECO:0000313" key="8">
    <source>
        <dbReference type="EMBL" id="MDQ0163463.1"/>
    </source>
</evidence>